<reference evidence="3 4" key="1">
    <citation type="submission" date="2018-03" db="EMBL/GenBank/DDBJ databases">
        <title>Genomic Encyclopedia of Archaeal and Bacterial Type Strains, Phase II (KMG-II): from individual species to whole genera.</title>
        <authorList>
            <person name="Goeker M."/>
        </authorList>
    </citation>
    <scope>NUCLEOTIDE SEQUENCE [LARGE SCALE GENOMIC DNA]</scope>
    <source>
        <strain evidence="3 4">DSM 100346</strain>
    </source>
</reference>
<dbReference type="Pfam" id="PF13471">
    <property type="entry name" value="Transglut_core3"/>
    <property type="match status" value="1"/>
</dbReference>
<organism evidence="3 4">
    <name type="scientific">Dyadobacter jejuensis</name>
    <dbReference type="NCBI Taxonomy" id="1082580"/>
    <lineage>
        <taxon>Bacteria</taxon>
        <taxon>Pseudomonadati</taxon>
        <taxon>Bacteroidota</taxon>
        <taxon>Cytophagia</taxon>
        <taxon>Cytophagales</taxon>
        <taxon>Spirosomataceae</taxon>
        <taxon>Dyadobacter</taxon>
    </lineage>
</organism>
<keyword evidence="1" id="KW-0472">Membrane</keyword>
<dbReference type="NCBIfam" id="NF033537">
    <property type="entry name" value="lasso_biosyn_B2"/>
    <property type="match status" value="1"/>
</dbReference>
<accession>A0A316ALG8</accession>
<dbReference type="InterPro" id="IPR032708">
    <property type="entry name" value="McjB_C"/>
</dbReference>
<sequence length="149" mass="17416">MITVDKLAGYWQKWKDLSTFGKWYLLKAGVTLLVIKAGLTFLPFQTFRSRYSRYTRGTAPERLTQEQIKEVARSINIMADHLPFQLLCLPRALAAKYLLRNEPGLVLQIGVELDRVDSFEAHAWVERAGEIIIGDWNETIRYQRLWSWE</sequence>
<keyword evidence="4" id="KW-1185">Reference proteome</keyword>
<dbReference type="AlphaFoldDB" id="A0A316ALG8"/>
<protein>
    <submittedName>
        <fullName evidence="3">Transglutaminase superfamily protein</fullName>
    </submittedName>
</protein>
<evidence type="ECO:0000259" key="2">
    <source>
        <dbReference type="Pfam" id="PF13471"/>
    </source>
</evidence>
<comment type="caution">
    <text evidence="3">The sequence shown here is derived from an EMBL/GenBank/DDBJ whole genome shotgun (WGS) entry which is preliminary data.</text>
</comment>
<feature type="transmembrane region" description="Helical" evidence="1">
    <location>
        <begin position="23"/>
        <end position="44"/>
    </location>
</feature>
<dbReference type="EMBL" id="QGDT01000004">
    <property type="protein sequence ID" value="PWJ58238.1"/>
    <property type="molecule type" value="Genomic_DNA"/>
</dbReference>
<evidence type="ECO:0000256" key="1">
    <source>
        <dbReference type="SAM" id="Phobius"/>
    </source>
</evidence>
<name>A0A316ALG8_9BACT</name>
<dbReference type="InterPro" id="IPR053521">
    <property type="entry name" value="McjB-like"/>
</dbReference>
<dbReference type="Proteomes" id="UP000245880">
    <property type="component" value="Unassembled WGS sequence"/>
</dbReference>
<keyword evidence="1" id="KW-1133">Transmembrane helix</keyword>
<feature type="domain" description="Microcin J25-processing protein McjB C-terminal" evidence="2">
    <location>
        <begin position="32"/>
        <end position="146"/>
    </location>
</feature>
<evidence type="ECO:0000313" key="3">
    <source>
        <dbReference type="EMBL" id="PWJ58238.1"/>
    </source>
</evidence>
<gene>
    <name evidence="3" type="ORF">CLV98_10496</name>
</gene>
<evidence type="ECO:0000313" key="4">
    <source>
        <dbReference type="Proteomes" id="UP000245880"/>
    </source>
</evidence>
<proteinExistence type="predicted"/>
<keyword evidence="1" id="KW-0812">Transmembrane</keyword>